<reference evidence="2" key="1">
    <citation type="submission" date="2022-08" db="EMBL/GenBank/DDBJ databases">
        <title>Genomic Encyclopedia of Type Strains, Phase V (KMG-V): Genome sequencing to study the core and pangenomes of soil and plant-associated prokaryotes.</title>
        <authorList>
            <person name="Whitman W."/>
        </authorList>
    </citation>
    <scope>NUCLEOTIDE SEQUENCE</scope>
    <source>
        <strain evidence="2">SP3049</strain>
    </source>
</reference>
<comment type="caution">
    <text evidence="2">The sequence shown here is derived from an EMBL/GenBank/DDBJ whole genome shotgun (WGS) entry which is preliminary data.</text>
</comment>
<dbReference type="InterPro" id="IPR007842">
    <property type="entry name" value="HEPN_dom"/>
</dbReference>
<gene>
    <name evidence="2" type="ORF">GGP61_003501</name>
</gene>
<evidence type="ECO:0000313" key="2">
    <source>
        <dbReference type="EMBL" id="MCS3711866.1"/>
    </source>
</evidence>
<protein>
    <submittedName>
        <fullName evidence="2">HEPN domain-containing protein</fullName>
    </submittedName>
</protein>
<proteinExistence type="predicted"/>
<name>A0A9X2TJ27_9BACT</name>
<organism evidence="2 3">
    <name type="scientific">Salinibacter ruber</name>
    <dbReference type="NCBI Taxonomy" id="146919"/>
    <lineage>
        <taxon>Bacteria</taxon>
        <taxon>Pseudomonadati</taxon>
        <taxon>Rhodothermota</taxon>
        <taxon>Rhodothermia</taxon>
        <taxon>Rhodothermales</taxon>
        <taxon>Salinibacteraceae</taxon>
        <taxon>Salinibacter</taxon>
    </lineage>
</organism>
<evidence type="ECO:0000259" key="1">
    <source>
        <dbReference type="PROSITE" id="PS50910"/>
    </source>
</evidence>
<feature type="domain" description="HEPN" evidence="1">
    <location>
        <begin position="1"/>
        <end position="76"/>
    </location>
</feature>
<accession>A0A9X2TJ27</accession>
<dbReference type="EMBL" id="JANUAE010000019">
    <property type="protein sequence ID" value="MCS3711866.1"/>
    <property type="molecule type" value="Genomic_DNA"/>
</dbReference>
<sequence length="88" mass="10330">MLEEHEQEVPNIHNLITLYGRAEERLPDEETIDVDLLERLNQLYIDARYPGERGLMPEGKPSQEEGRGFRAFAENVLDTIRQHLQEKK</sequence>
<dbReference type="SUPFAM" id="SSF81593">
    <property type="entry name" value="Nucleotidyltransferase substrate binding subunit/domain"/>
    <property type="match status" value="1"/>
</dbReference>
<evidence type="ECO:0000313" key="3">
    <source>
        <dbReference type="Proteomes" id="UP001155057"/>
    </source>
</evidence>
<dbReference type="Gene3D" id="1.20.120.330">
    <property type="entry name" value="Nucleotidyltransferases domain 2"/>
    <property type="match status" value="1"/>
</dbReference>
<dbReference type="PROSITE" id="PS50910">
    <property type="entry name" value="HEPN"/>
    <property type="match status" value="1"/>
</dbReference>
<dbReference type="Pfam" id="PF05168">
    <property type="entry name" value="HEPN"/>
    <property type="match status" value="1"/>
</dbReference>
<dbReference type="AlphaFoldDB" id="A0A9X2TJ27"/>
<dbReference type="Proteomes" id="UP001155057">
    <property type="component" value="Unassembled WGS sequence"/>
</dbReference>